<sequence length="1249" mass="139413">MVKSCNPMVFSFYNYLRTHPLIIRRHFASPDGSERNSSADQINLIERKLFFTTANAHFKVGCPVLALEVLSKIPKVTKKTSSLSKGASTANVSDVQNGVRASDLDWSQPVKKNDDDELKLDWGDDEDEEEEEEEEDKKGLMMKEEKKEEEEEEEEEKKASDWKVDVIAEQLKFRACLKILMTELRTLATGYEVDGGKLRFQLYNWLEKEIEAMHRICNYKVEGQGSVGELEKWSGSVSAEADECERRSEADVYERHLQDRRRLQAKQLHAERRKAWLRKNEALLRVFLTYCSLHGAKGGGVTSVRMELLFLLQESQQETTVKQLQSPLPLATTLPLLSASIAPTKTVIANPVMHLNNHIQDILYTIVQTEAPPHPDTPDNRVEGQGSVGELEKWSGSVSAEADECERRSEADVYERHLQDRRRLQAKQLHAERRKAWLRKNEALLRVFLTYCSLHGAKGGGVTSVRMELLFLLQESQQETTVKQLQSPLPLATTLPLLSASIAPTKTVIANPVMHLNNHIQDILYTIVQTEAPPHPDTPDNRVNALHTLAASLSACIYQALCDSHSYSSQSEANQFTGMVYQGLLLSERRRLRTESIEEQATPTSAPAHWPGVVSLISLLACSQGEDQPRLNVMLCEAVVAVYLSLLLHGLGTHSTNELFRLAAHPLNARMWAAVFGGGAKIIVKPKRPLEVTPAAFAAESSQESPDPQPGYHGDGTVETATQPESYLPVSSPLCNSVLKCMENWEQQLQERMNRFDGPPPNYINTFPTDGSVGGGPAALRHKAMLEPDNTPFKAKHHLSFPARRLWHFLVKQEVLQETLIRYIFTKKRKQSECLENHVDSHTHNCVAGTHKINKVEADLGYPGGKAKIIHKESDIIMAFAINKAKSSEIVLASTHDVQELDVSTLLAAQPYTWIGEDFDKESRSSDDDYRSSHTNIAQASSAPFAPPPMPVSASMPWLGSGQTSMGASVIVKRNLNNVKRMTSHPIYQYYMTGAQDGSVRMFEWNRPQQLICFRQAGNARVTRLYFNSQGNKCGVADGEGFLSLWQVNQTSSNPKPYLSWQCHSKVCGDFSFITSSSLIATAGHSTDSRNVCLWDTLISPSNTMVHAFTCHENGATVLQYAPKQQLIISGGRKGFVCIFDIRQRQLLHTFQAHDSAIKALALDASEDFFITGSAEGNMKVWKLAGHGLMHSFSTEHAKQSIFRNIGAGVMQIETCPGNRIFTCGADGTLKMRVLPDRYNTPSSIFDIL</sequence>
<keyword evidence="2" id="KW-1185">Reference proteome</keyword>
<dbReference type="Proteomes" id="UP000830395">
    <property type="component" value="Chromosome 6"/>
</dbReference>
<reference evidence="1" key="1">
    <citation type="submission" date="2020-02" db="EMBL/GenBank/DDBJ databases">
        <title>Genome sequencing of the panga catfish, Pangasius djambal.</title>
        <authorList>
            <person name="Wen M."/>
            <person name="Zahm M."/>
            <person name="Roques C."/>
            <person name="Cabau C."/>
            <person name="Klopp C."/>
            <person name="Donnadieu C."/>
            <person name="Jouanno E."/>
            <person name="Avarre J.-C."/>
            <person name="Campet M."/>
            <person name="Ha T."/>
            <person name="Dugue R."/>
            <person name="Lampietro C."/>
            <person name="Louis A."/>
            <person name="Herpin A."/>
            <person name="Echchiki A."/>
            <person name="Berthelot C."/>
            <person name="Parey E."/>
            <person name="Roest-Crollius H."/>
            <person name="Braasch I."/>
            <person name="Postlethwait J.H."/>
            <person name="Bobe J."/>
            <person name="Montfort J."/>
            <person name="Bouchez O."/>
            <person name="Begum T."/>
            <person name="Schartl M."/>
            <person name="Gustiano R."/>
            <person name="Guiguen Y."/>
        </authorList>
    </citation>
    <scope>NUCLEOTIDE SEQUENCE</scope>
    <source>
        <strain evidence="1">Pdj_M5554</strain>
    </source>
</reference>
<evidence type="ECO:0000313" key="1">
    <source>
        <dbReference type="EMBL" id="MCJ8732991.1"/>
    </source>
</evidence>
<proteinExistence type="predicted"/>
<protein>
    <submittedName>
        <fullName evidence="1">Uncharacterized protein</fullName>
    </submittedName>
</protein>
<accession>A0ACC5YDE0</accession>
<gene>
    <name evidence="1" type="ORF">PDJAM_G00217800</name>
</gene>
<name>A0ACC5YDE0_9TELE</name>
<dbReference type="EMBL" id="CM040980">
    <property type="protein sequence ID" value="MCJ8732991.1"/>
    <property type="molecule type" value="Genomic_DNA"/>
</dbReference>
<organism evidence="1 2">
    <name type="scientific">Pangasius djambal</name>
    <dbReference type="NCBI Taxonomy" id="1691987"/>
    <lineage>
        <taxon>Eukaryota</taxon>
        <taxon>Metazoa</taxon>
        <taxon>Chordata</taxon>
        <taxon>Craniata</taxon>
        <taxon>Vertebrata</taxon>
        <taxon>Euteleostomi</taxon>
        <taxon>Actinopterygii</taxon>
        <taxon>Neopterygii</taxon>
        <taxon>Teleostei</taxon>
        <taxon>Ostariophysi</taxon>
        <taxon>Siluriformes</taxon>
        <taxon>Pangasiidae</taxon>
        <taxon>Pangasius</taxon>
    </lineage>
</organism>
<evidence type="ECO:0000313" key="2">
    <source>
        <dbReference type="Proteomes" id="UP000830395"/>
    </source>
</evidence>
<comment type="caution">
    <text evidence="1">The sequence shown here is derived from an EMBL/GenBank/DDBJ whole genome shotgun (WGS) entry which is preliminary data.</text>
</comment>